<keyword evidence="6 9" id="KW-0863">Zinc-finger</keyword>
<feature type="zinc finger region" description="C3H1-type" evidence="9">
    <location>
        <begin position="1"/>
        <end position="28"/>
    </location>
</feature>
<dbReference type="InterPro" id="IPR044066">
    <property type="entry name" value="TRIAD_supradom"/>
</dbReference>
<dbReference type="EMBL" id="JBANRG010000005">
    <property type="protein sequence ID" value="KAK7466167.1"/>
    <property type="molecule type" value="Genomic_DNA"/>
</dbReference>
<dbReference type="Gene3D" id="4.10.1000.10">
    <property type="entry name" value="Zinc finger, CCCH-type"/>
    <property type="match status" value="4"/>
</dbReference>
<dbReference type="SUPFAM" id="SSF57850">
    <property type="entry name" value="RING/U-box"/>
    <property type="match status" value="2"/>
</dbReference>
<evidence type="ECO:0000313" key="14">
    <source>
        <dbReference type="Proteomes" id="UP001498398"/>
    </source>
</evidence>
<keyword evidence="7" id="KW-0833">Ubl conjugation pathway</keyword>
<feature type="domain" description="C3H1-type" evidence="11">
    <location>
        <begin position="56"/>
        <end position="83"/>
    </location>
</feature>
<evidence type="ECO:0000256" key="2">
    <source>
        <dbReference type="ARBA" id="ARBA00012251"/>
    </source>
</evidence>
<comment type="caution">
    <text evidence="13">The sequence shown here is derived from an EMBL/GenBank/DDBJ whole genome shotgun (WGS) entry which is preliminary data.</text>
</comment>
<evidence type="ECO:0000313" key="13">
    <source>
        <dbReference type="EMBL" id="KAK7466167.1"/>
    </source>
</evidence>
<accession>A0ABR1JRN7</accession>
<feature type="domain" description="C3H1-type" evidence="11">
    <location>
        <begin position="146"/>
        <end position="173"/>
    </location>
</feature>
<feature type="zinc finger region" description="C3H1-type" evidence="9">
    <location>
        <begin position="203"/>
        <end position="230"/>
    </location>
</feature>
<dbReference type="SMART" id="SM00356">
    <property type="entry name" value="ZnF_C3H1"/>
    <property type="match status" value="5"/>
</dbReference>
<dbReference type="Pfam" id="PF14608">
    <property type="entry name" value="zf-CCCH_2"/>
    <property type="match status" value="1"/>
</dbReference>
<keyword evidence="3" id="KW-0808">Transferase</keyword>
<dbReference type="InterPro" id="IPR002867">
    <property type="entry name" value="IBR_dom"/>
</dbReference>
<dbReference type="Pfam" id="PF00642">
    <property type="entry name" value="zf-CCCH"/>
    <property type="match status" value="3"/>
</dbReference>
<dbReference type="PROSITE" id="PS50089">
    <property type="entry name" value="ZF_RING_2"/>
    <property type="match status" value="1"/>
</dbReference>
<evidence type="ECO:0000259" key="10">
    <source>
        <dbReference type="PROSITE" id="PS50089"/>
    </source>
</evidence>
<dbReference type="InterPro" id="IPR017907">
    <property type="entry name" value="Znf_RING_CS"/>
</dbReference>
<proteinExistence type="predicted"/>
<dbReference type="PROSITE" id="PS51873">
    <property type="entry name" value="TRIAD"/>
    <property type="match status" value="1"/>
</dbReference>
<protein>
    <recommendedName>
        <fullName evidence="2">RBR-type E3 ubiquitin transferase</fullName>
        <ecNumber evidence="2">2.3.2.31</ecNumber>
    </recommendedName>
</protein>
<evidence type="ECO:0000256" key="9">
    <source>
        <dbReference type="PROSITE-ProRule" id="PRU00723"/>
    </source>
</evidence>
<dbReference type="SMART" id="SM00184">
    <property type="entry name" value="RING"/>
    <property type="match status" value="1"/>
</dbReference>
<feature type="domain" description="RING-type" evidence="10">
    <location>
        <begin position="747"/>
        <end position="790"/>
    </location>
</feature>
<dbReference type="InterPro" id="IPR018957">
    <property type="entry name" value="Znf_C3HC4_RING-type"/>
</dbReference>
<dbReference type="InterPro" id="IPR013083">
    <property type="entry name" value="Znf_RING/FYVE/PHD"/>
</dbReference>
<comment type="catalytic activity">
    <reaction evidence="1">
        <text>[E2 ubiquitin-conjugating enzyme]-S-ubiquitinyl-L-cysteine + [acceptor protein]-L-lysine = [E2 ubiquitin-conjugating enzyme]-L-cysteine + [acceptor protein]-N(6)-ubiquitinyl-L-lysine.</text>
        <dbReference type="EC" id="2.3.2.31"/>
    </reaction>
</comment>
<evidence type="ECO:0000256" key="1">
    <source>
        <dbReference type="ARBA" id="ARBA00001798"/>
    </source>
</evidence>
<dbReference type="PROSITE" id="PS50103">
    <property type="entry name" value="ZF_C3H1"/>
    <property type="match status" value="5"/>
</dbReference>
<feature type="zinc finger region" description="C3H1-type" evidence="9">
    <location>
        <begin position="56"/>
        <end position="83"/>
    </location>
</feature>
<dbReference type="InterPro" id="IPR031127">
    <property type="entry name" value="E3_UB_ligase_RBR"/>
</dbReference>
<dbReference type="Proteomes" id="UP001498398">
    <property type="component" value="Unassembled WGS sequence"/>
</dbReference>
<evidence type="ECO:0000259" key="12">
    <source>
        <dbReference type="PROSITE" id="PS51873"/>
    </source>
</evidence>
<dbReference type="InterPro" id="IPR000571">
    <property type="entry name" value="Znf_CCCH"/>
</dbReference>
<evidence type="ECO:0000259" key="11">
    <source>
        <dbReference type="PROSITE" id="PS50103"/>
    </source>
</evidence>
<dbReference type="Gene3D" id="3.30.40.10">
    <property type="entry name" value="Zinc/RING finger domain, C3HC4 (zinc finger)"/>
    <property type="match status" value="1"/>
</dbReference>
<keyword evidence="14" id="KW-1185">Reference proteome</keyword>
<keyword evidence="5" id="KW-0677">Repeat</keyword>
<keyword evidence="4 9" id="KW-0479">Metal-binding</keyword>
<dbReference type="InterPro" id="IPR035979">
    <property type="entry name" value="RBD_domain_sf"/>
</dbReference>
<dbReference type="CDD" id="cd20335">
    <property type="entry name" value="BRcat_RBR"/>
    <property type="match status" value="1"/>
</dbReference>
<dbReference type="SUPFAM" id="SSF54928">
    <property type="entry name" value="RNA-binding domain, RBD"/>
    <property type="match status" value="2"/>
</dbReference>
<evidence type="ECO:0000256" key="6">
    <source>
        <dbReference type="ARBA" id="ARBA00022771"/>
    </source>
</evidence>
<evidence type="ECO:0000256" key="8">
    <source>
        <dbReference type="ARBA" id="ARBA00022833"/>
    </source>
</evidence>
<reference evidence="13 14" key="1">
    <citation type="submission" date="2024-01" db="EMBL/GenBank/DDBJ databases">
        <title>A draft genome for the cacao thread blight pathogen Marasmiellus scandens.</title>
        <authorList>
            <person name="Baruah I.K."/>
            <person name="Leung J."/>
            <person name="Bukari Y."/>
            <person name="Amoako-Attah I."/>
            <person name="Meinhardt L.W."/>
            <person name="Bailey B.A."/>
            <person name="Cohen S.P."/>
        </authorList>
    </citation>
    <scope>NUCLEOTIDE SEQUENCE [LARGE SCALE GENOMIC DNA]</scope>
    <source>
        <strain evidence="13 14">GH-19</strain>
    </source>
</reference>
<evidence type="ECO:0000256" key="3">
    <source>
        <dbReference type="ARBA" id="ARBA00022679"/>
    </source>
</evidence>
<dbReference type="CDD" id="cd16449">
    <property type="entry name" value="RING-HC"/>
    <property type="match status" value="1"/>
</dbReference>
<evidence type="ECO:0000256" key="5">
    <source>
        <dbReference type="ARBA" id="ARBA00022737"/>
    </source>
</evidence>
<feature type="zinc finger region" description="C3H1-type" evidence="9">
    <location>
        <begin position="98"/>
        <end position="125"/>
    </location>
</feature>
<dbReference type="PANTHER" id="PTHR11685">
    <property type="entry name" value="RBR FAMILY RING FINGER AND IBR DOMAIN-CONTAINING"/>
    <property type="match status" value="1"/>
</dbReference>
<evidence type="ECO:0000256" key="7">
    <source>
        <dbReference type="ARBA" id="ARBA00022786"/>
    </source>
</evidence>
<keyword evidence="8 9" id="KW-0862">Zinc</keyword>
<feature type="domain" description="RING-type" evidence="12">
    <location>
        <begin position="743"/>
        <end position="953"/>
    </location>
</feature>
<name>A0ABR1JRN7_9AGAR</name>
<dbReference type="InterPro" id="IPR036855">
    <property type="entry name" value="Znf_CCCH_sf"/>
</dbReference>
<feature type="domain" description="C3H1-type" evidence="11">
    <location>
        <begin position="203"/>
        <end position="230"/>
    </location>
</feature>
<dbReference type="SUPFAM" id="SSF90229">
    <property type="entry name" value="CCCH zinc finger"/>
    <property type="match status" value="4"/>
</dbReference>
<dbReference type="Gene3D" id="1.20.120.1750">
    <property type="match status" value="1"/>
</dbReference>
<feature type="domain" description="C3H1-type" evidence="11">
    <location>
        <begin position="1"/>
        <end position="28"/>
    </location>
</feature>
<dbReference type="Pfam" id="PF01485">
    <property type="entry name" value="IBR"/>
    <property type="match status" value="1"/>
</dbReference>
<feature type="zinc finger region" description="C3H1-type" evidence="9">
    <location>
        <begin position="146"/>
        <end position="173"/>
    </location>
</feature>
<dbReference type="InterPro" id="IPR001841">
    <property type="entry name" value="Znf_RING"/>
</dbReference>
<dbReference type="Pfam" id="PF00097">
    <property type="entry name" value="zf-C3HC4"/>
    <property type="match status" value="1"/>
</dbReference>
<organism evidence="13 14">
    <name type="scientific">Marasmiellus scandens</name>
    <dbReference type="NCBI Taxonomy" id="2682957"/>
    <lineage>
        <taxon>Eukaryota</taxon>
        <taxon>Fungi</taxon>
        <taxon>Dikarya</taxon>
        <taxon>Basidiomycota</taxon>
        <taxon>Agaricomycotina</taxon>
        <taxon>Agaricomycetes</taxon>
        <taxon>Agaricomycetidae</taxon>
        <taxon>Agaricales</taxon>
        <taxon>Marasmiineae</taxon>
        <taxon>Omphalotaceae</taxon>
        <taxon>Marasmiellus</taxon>
    </lineage>
</organism>
<evidence type="ECO:0000256" key="4">
    <source>
        <dbReference type="ARBA" id="ARBA00022723"/>
    </source>
</evidence>
<dbReference type="EC" id="2.3.2.31" evidence="2"/>
<feature type="domain" description="C3H1-type" evidence="11">
    <location>
        <begin position="98"/>
        <end position="125"/>
    </location>
</feature>
<dbReference type="Pfam" id="PF26200">
    <property type="entry name" value="Rcat_RNF216"/>
    <property type="match status" value="1"/>
</dbReference>
<dbReference type="PROSITE" id="PS00518">
    <property type="entry name" value="ZF_RING_1"/>
    <property type="match status" value="1"/>
</dbReference>
<dbReference type="SMART" id="SM00647">
    <property type="entry name" value="IBR"/>
    <property type="match status" value="2"/>
</dbReference>
<gene>
    <name evidence="13" type="ORF">VKT23_004889</name>
</gene>
<sequence>MKEKSPCMYWMRGGCARGNMCTFGHDPKLRASEKVEKAANSLRSATGSIVSNQHASDAKVTCSYWARGICTRGERCSYWHDPEAMVSIKEAKSSSQNSKVTMPCSYWKQGACVFGDSCSYRHDPVPNTTTQEVHESTLPDASSISLADKPPCVFWTQGICTRGDTCKFWHDPAMNIVDRDEVDNQTQSSSTTKPITCSVTSPNNEKMPCSYWSRGTCARGDACRYWHDPDVKDALRREEEARREEKVRLDSTRTIQHIVSGSTLVRFGPGVNIERVVTGFESCRLGITNLPLDIRHPEVLDLLRDHCGLDPNSMVHLVNLDLKPSDRCKDAALIVEENAATVRRIEMGLDGLEFRGQTLRVETTFSGSSVGMNNNSKSGNWLVISWRIPSMCFVVRYSSGTLAEQRMRSMNGTTVGGRKITVVPNRTRLGTVDPKGIFVSGIPLNVSHKEIRNLFKSEVVTQIPTEDYDDYLVDSWVVGYVRETVGAGLVEFDETRVDKLHGTRSVRVRFQSWEDAKEVHDHLKGMKFERIGNSAFGLWLSDPYQITIPIQQYQAQKKIWDALAEGKHLHVGIQGSRVIIRIGGRDLKAVGTLKVRAESLGAGEILNGMWHRWFAAPDGKKFLDSVYDSTGAFVTPDWKLKALRVYGESHTIRRAREIIAKELEQLTRALEYTRTLKRQSIRFFLHRGVAILKEAFGEDSVTLDIFDAPYRITVRGGEAALHLLDKLIVDSLQNLTTDFSTTTESICPICTCEVSNPFQLGCGHEYCTNCLRHFFTTDVQRFPLVCPGDDGKCMQPIAIPMLQKFLTHSQFHALLEQAFASDVEKNPQMYKYCKTPDCQQIYPCSSSMQSLRCPSCLATVCTKCHEEGHEGLSCEERKKYTDPAEQERLTDQWAKEAGAKRCPQCKVWIQKSEGCNHMACKCGAHICWVCMGVFASESIYSHMNQAHGSIYDVRDPVIRGEDIQAQLQALRLYDL</sequence>